<evidence type="ECO:0000313" key="3">
    <source>
        <dbReference type="Proteomes" id="UP000002431"/>
    </source>
</evidence>
<gene>
    <name evidence="2" type="ordered locus">Dgeo_1700</name>
</gene>
<feature type="chain" id="PRO_5004191528" description="Copper amine oxidase-like N-terminal domain-containing protein" evidence="1">
    <location>
        <begin position="25"/>
        <end position="174"/>
    </location>
</feature>
<keyword evidence="1" id="KW-0732">Signal</keyword>
<dbReference type="KEGG" id="dge:Dgeo_1700"/>
<reference evidence="2" key="1">
    <citation type="submission" date="2006-04" db="EMBL/GenBank/DDBJ databases">
        <title>Complete sequence of chromosome of Deinococcus geothermalis DSM 11300.</title>
        <authorList>
            <consortium name="US DOE Joint Genome Institute"/>
            <person name="Copeland A."/>
            <person name="Lucas S."/>
            <person name="Lapidus A."/>
            <person name="Barry K."/>
            <person name="Detter J.C."/>
            <person name="Glavina del Rio T."/>
            <person name="Hammon N."/>
            <person name="Israni S."/>
            <person name="Dalin E."/>
            <person name="Tice H."/>
            <person name="Pitluck S."/>
            <person name="Brettin T."/>
            <person name="Bruce D."/>
            <person name="Han C."/>
            <person name="Tapia R."/>
            <person name="Saunders E."/>
            <person name="Gilna P."/>
            <person name="Schmutz J."/>
            <person name="Larimer F."/>
            <person name="Land M."/>
            <person name="Hauser L."/>
            <person name="Kyrpides N."/>
            <person name="Kim E."/>
            <person name="Daly M.J."/>
            <person name="Fredrickson J.K."/>
            <person name="Makarova K.S."/>
            <person name="Gaidamakova E.K."/>
            <person name="Zhai M."/>
            <person name="Richardson P."/>
        </authorList>
    </citation>
    <scope>NUCLEOTIDE SEQUENCE</scope>
    <source>
        <strain evidence="2">DSM 11300</strain>
    </source>
</reference>
<organism evidence="2 3">
    <name type="scientific">Deinococcus geothermalis (strain DSM 11300 / CIP 105573 / AG-3a)</name>
    <dbReference type="NCBI Taxonomy" id="319795"/>
    <lineage>
        <taxon>Bacteria</taxon>
        <taxon>Thermotogati</taxon>
        <taxon>Deinococcota</taxon>
        <taxon>Deinococci</taxon>
        <taxon>Deinococcales</taxon>
        <taxon>Deinococcaceae</taxon>
        <taxon>Deinococcus</taxon>
    </lineage>
</organism>
<accession>Q1IXN9</accession>
<dbReference type="AlphaFoldDB" id="Q1IXN9"/>
<dbReference type="STRING" id="319795.Dgeo_1700"/>
<sequence length="174" mass="19636">MTVYRRWAVLLTATAYSLTCLGNAQNTNRLQVKANGILTYADYRYWSGHPYLRLKDTAGRFGWYPQQDGYHRLADIARCVRLDYNTSNIYRISYEPLIGKNAIAGVDKLPPLAVPTRLVQNELWIPIDAVAKTMGYTVSFSQKQQLLELTSPASPEPGTLEYDCQQFIIKAGAP</sequence>
<name>Q1IXN9_DEIGD</name>
<dbReference type="EMBL" id="CP000359">
    <property type="protein sequence ID" value="ABF45995.1"/>
    <property type="molecule type" value="Genomic_DNA"/>
</dbReference>
<evidence type="ECO:0008006" key="4">
    <source>
        <dbReference type="Google" id="ProtNLM"/>
    </source>
</evidence>
<proteinExistence type="predicted"/>
<dbReference type="HOGENOM" id="CLU_1537568_0_0_0"/>
<protein>
    <recommendedName>
        <fullName evidence="4">Copper amine oxidase-like N-terminal domain-containing protein</fullName>
    </recommendedName>
</protein>
<evidence type="ECO:0000256" key="1">
    <source>
        <dbReference type="SAM" id="SignalP"/>
    </source>
</evidence>
<keyword evidence="3" id="KW-1185">Reference proteome</keyword>
<evidence type="ECO:0000313" key="2">
    <source>
        <dbReference type="EMBL" id="ABF45995.1"/>
    </source>
</evidence>
<dbReference type="Proteomes" id="UP000002431">
    <property type="component" value="Chromosome"/>
</dbReference>
<feature type="signal peptide" evidence="1">
    <location>
        <begin position="1"/>
        <end position="24"/>
    </location>
</feature>